<protein>
    <submittedName>
        <fullName evidence="2">Uncharacterized protein</fullName>
    </submittedName>
</protein>
<dbReference type="Proteomes" id="UP000298663">
    <property type="component" value="Unassembled WGS sequence"/>
</dbReference>
<name>A0A4U5NGE6_STECR</name>
<accession>A0A4U5NGE6</accession>
<feature type="compositionally biased region" description="Basic and acidic residues" evidence="1">
    <location>
        <begin position="50"/>
        <end position="59"/>
    </location>
</feature>
<proteinExistence type="predicted"/>
<feature type="region of interest" description="Disordered" evidence="1">
    <location>
        <begin position="50"/>
        <end position="74"/>
    </location>
</feature>
<comment type="caution">
    <text evidence="2">The sequence shown here is derived from an EMBL/GenBank/DDBJ whole genome shotgun (WGS) entry which is preliminary data.</text>
</comment>
<organism evidence="2 3">
    <name type="scientific">Steinernema carpocapsae</name>
    <name type="common">Entomopathogenic nematode</name>
    <dbReference type="NCBI Taxonomy" id="34508"/>
    <lineage>
        <taxon>Eukaryota</taxon>
        <taxon>Metazoa</taxon>
        <taxon>Ecdysozoa</taxon>
        <taxon>Nematoda</taxon>
        <taxon>Chromadorea</taxon>
        <taxon>Rhabditida</taxon>
        <taxon>Tylenchina</taxon>
        <taxon>Panagrolaimomorpha</taxon>
        <taxon>Strongyloidoidea</taxon>
        <taxon>Steinernematidae</taxon>
        <taxon>Steinernema</taxon>
    </lineage>
</organism>
<evidence type="ECO:0000256" key="1">
    <source>
        <dbReference type="SAM" id="MobiDB-lite"/>
    </source>
</evidence>
<reference evidence="2 3" key="1">
    <citation type="journal article" date="2015" name="Genome Biol.">
        <title>Comparative genomics of Steinernema reveals deeply conserved gene regulatory networks.</title>
        <authorList>
            <person name="Dillman A.R."/>
            <person name="Macchietto M."/>
            <person name="Porter C.F."/>
            <person name="Rogers A."/>
            <person name="Williams B."/>
            <person name="Antoshechkin I."/>
            <person name="Lee M.M."/>
            <person name="Goodwin Z."/>
            <person name="Lu X."/>
            <person name="Lewis E.E."/>
            <person name="Goodrich-Blair H."/>
            <person name="Stock S.P."/>
            <person name="Adams B.J."/>
            <person name="Sternberg P.W."/>
            <person name="Mortazavi A."/>
        </authorList>
    </citation>
    <scope>NUCLEOTIDE SEQUENCE [LARGE SCALE GENOMIC DNA]</scope>
    <source>
        <strain evidence="2 3">ALL</strain>
    </source>
</reference>
<evidence type="ECO:0000313" key="2">
    <source>
        <dbReference type="EMBL" id="TKR81816.1"/>
    </source>
</evidence>
<keyword evidence="3" id="KW-1185">Reference proteome</keyword>
<gene>
    <name evidence="2" type="ORF">L596_015630</name>
</gene>
<dbReference type="EMBL" id="AZBU02000004">
    <property type="protein sequence ID" value="TKR81816.1"/>
    <property type="molecule type" value="Genomic_DNA"/>
</dbReference>
<sequence length="74" mass="8143">MQLVAGPHKFAFIIPIVTSPEDLLGSHKSKAQWTVGFLILYFFNSVNKEGRRGTSEALKRGITVDQKKSTPASP</sequence>
<reference evidence="2 3" key="2">
    <citation type="journal article" date="2019" name="G3 (Bethesda)">
        <title>Hybrid Assembly of the Genome of the Entomopathogenic Nematode Steinernema carpocapsae Identifies the X-Chromosome.</title>
        <authorList>
            <person name="Serra L."/>
            <person name="Macchietto M."/>
            <person name="Macias-Munoz A."/>
            <person name="McGill C.J."/>
            <person name="Rodriguez I.M."/>
            <person name="Rodriguez B."/>
            <person name="Murad R."/>
            <person name="Mortazavi A."/>
        </authorList>
    </citation>
    <scope>NUCLEOTIDE SEQUENCE [LARGE SCALE GENOMIC DNA]</scope>
    <source>
        <strain evidence="2 3">ALL</strain>
    </source>
</reference>
<evidence type="ECO:0000313" key="3">
    <source>
        <dbReference type="Proteomes" id="UP000298663"/>
    </source>
</evidence>
<dbReference type="AlphaFoldDB" id="A0A4U5NGE6"/>